<accession>A0AAD4SK43</accession>
<dbReference type="AlphaFoldDB" id="A0AAD4SK43"/>
<sequence length="66" mass="7408">KWIGEQLKAINDEIPSSSKELVSSEMNEGIKVNDPNVVPTKGRPCKNRLNPKVYTKKAKKGKENIE</sequence>
<dbReference type="Proteomes" id="UP001202328">
    <property type="component" value="Unassembled WGS sequence"/>
</dbReference>
<feature type="non-terminal residue" evidence="1">
    <location>
        <position position="66"/>
    </location>
</feature>
<evidence type="ECO:0000313" key="1">
    <source>
        <dbReference type="EMBL" id="KAI3907939.1"/>
    </source>
</evidence>
<comment type="caution">
    <text evidence="1">The sequence shown here is derived from an EMBL/GenBank/DDBJ whole genome shotgun (WGS) entry which is preliminary data.</text>
</comment>
<evidence type="ECO:0000313" key="2">
    <source>
        <dbReference type="Proteomes" id="UP001202328"/>
    </source>
</evidence>
<reference evidence="1" key="1">
    <citation type="submission" date="2022-04" db="EMBL/GenBank/DDBJ databases">
        <title>A functionally conserved STORR gene fusion in Papaver species that diverged 16.8 million years ago.</title>
        <authorList>
            <person name="Catania T."/>
        </authorList>
    </citation>
    <scope>NUCLEOTIDE SEQUENCE</scope>
    <source>
        <strain evidence="1">S-188037</strain>
    </source>
</reference>
<protein>
    <submittedName>
        <fullName evidence="1">Uncharacterized protein</fullName>
    </submittedName>
</protein>
<dbReference type="EMBL" id="JAJJMB010010543">
    <property type="protein sequence ID" value="KAI3907939.1"/>
    <property type="molecule type" value="Genomic_DNA"/>
</dbReference>
<name>A0AAD4SK43_9MAGN</name>
<gene>
    <name evidence="1" type="ORF">MKW98_003584</name>
</gene>
<organism evidence="1 2">
    <name type="scientific">Papaver atlanticum</name>
    <dbReference type="NCBI Taxonomy" id="357466"/>
    <lineage>
        <taxon>Eukaryota</taxon>
        <taxon>Viridiplantae</taxon>
        <taxon>Streptophyta</taxon>
        <taxon>Embryophyta</taxon>
        <taxon>Tracheophyta</taxon>
        <taxon>Spermatophyta</taxon>
        <taxon>Magnoliopsida</taxon>
        <taxon>Ranunculales</taxon>
        <taxon>Papaveraceae</taxon>
        <taxon>Papaveroideae</taxon>
        <taxon>Papaver</taxon>
    </lineage>
</organism>
<feature type="non-terminal residue" evidence="1">
    <location>
        <position position="1"/>
    </location>
</feature>
<keyword evidence="2" id="KW-1185">Reference proteome</keyword>
<proteinExistence type="predicted"/>